<proteinExistence type="predicted"/>
<dbReference type="EMBL" id="WHZU01000002">
    <property type="protein sequence ID" value="NEH10902.1"/>
    <property type="molecule type" value="Genomic_DNA"/>
</dbReference>
<protein>
    <submittedName>
        <fullName evidence="1">Uncharacterized protein</fullName>
    </submittedName>
</protein>
<evidence type="ECO:0000313" key="2">
    <source>
        <dbReference type="Proteomes" id="UP000475155"/>
    </source>
</evidence>
<evidence type="ECO:0000313" key="1">
    <source>
        <dbReference type="EMBL" id="NEH10902.1"/>
    </source>
</evidence>
<keyword evidence="2" id="KW-1185">Reference proteome</keyword>
<sequence length="91" mass="9600">MDNLPVWQKTQQGIINGGLPAGSGKEFNLTWPKPFKATPSVVVATPGDAWMVVSVDNVTAKGCTLGVRNYAAAAKPNVAFYQAVYAYGVLA</sequence>
<reference evidence="1 2" key="1">
    <citation type="submission" date="2019-10" db="EMBL/GenBank/DDBJ databases">
        <title>Bifidobacterium from non-human primates.</title>
        <authorList>
            <person name="Modesto M."/>
        </authorList>
    </citation>
    <scope>NUCLEOTIDE SEQUENCE [LARGE SCALE GENOMIC DNA]</scope>
    <source>
        <strain evidence="1 2">SMA1</strain>
    </source>
</reference>
<dbReference type="Proteomes" id="UP000475155">
    <property type="component" value="Unassembled WGS sequence"/>
</dbReference>
<name>A0ABX0C9C8_9BIFI</name>
<organism evidence="1 2">
    <name type="scientific">Bifidobacterium saimiriisciurei</name>
    <dbReference type="NCBI Taxonomy" id="2661627"/>
    <lineage>
        <taxon>Bacteria</taxon>
        <taxon>Bacillati</taxon>
        <taxon>Actinomycetota</taxon>
        <taxon>Actinomycetes</taxon>
        <taxon>Bifidobacteriales</taxon>
        <taxon>Bifidobacteriaceae</taxon>
        <taxon>Bifidobacterium</taxon>
    </lineage>
</organism>
<accession>A0ABX0C9C8</accession>
<comment type="caution">
    <text evidence="1">The sequence shown here is derived from an EMBL/GenBank/DDBJ whole genome shotgun (WGS) entry which is preliminary data.</text>
</comment>
<dbReference type="RefSeq" id="WP_163199668.1">
    <property type="nucleotide sequence ID" value="NZ_WHZU01000002.1"/>
</dbReference>
<gene>
    <name evidence="1" type="ORF">GFD18_02140</name>
</gene>